<organism evidence="9 10">
    <name type="scientific">Parvularcula bermudensis (strain ATCC BAA-594 / HTCC2503 / KCTC 12087)</name>
    <dbReference type="NCBI Taxonomy" id="314260"/>
    <lineage>
        <taxon>Bacteria</taxon>
        <taxon>Pseudomonadati</taxon>
        <taxon>Pseudomonadota</taxon>
        <taxon>Alphaproteobacteria</taxon>
        <taxon>Parvularculales</taxon>
        <taxon>Parvularculaceae</taxon>
        <taxon>Parvularcula</taxon>
    </lineage>
</organism>
<comment type="catalytic activity">
    <reaction evidence="7 8">
        <text>(R)-pantoate + beta-alanine + ATP = (R)-pantothenate + AMP + diphosphate + H(+)</text>
        <dbReference type="Rhea" id="RHEA:10912"/>
        <dbReference type="ChEBI" id="CHEBI:15378"/>
        <dbReference type="ChEBI" id="CHEBI:15980"/>
        <dbReference type="ChEBI" id="CHEBI:29032"/>
        <dbReference type="ChEBI" id="CHEBI:30616"/>
        <dbReference type="ChEBI" id="CHEBI:33019"/>
        <dbReference type="ChEBI" id="CHEBI:57966"/>
        <dbReference type="ChEBI" id="CHEBI:456215"/>
        <dbReference type="EC" id="6.3.2.1"/>
    </reaction>
</comment>
<comment type="function">
    <text evidence="8">Catalyzes the condensation of pantoate with beta-alanine in an ATP-dependent reaction via a pantoyl-adenylate intermediate.</text>
</comment>
<dbReference type="InterPro" id="IPR042176">
    <property type="entry name" value="Pantoate_ligase_C"/>
</dbReference>
<evidence type="ECO:0000256" key="4">
    <source>
        <dbReference type="ARBA" id="ARBA00022655"/>
    </source>
</evidence>
<dbReference type="GO" id="GO:0005524">
    <property type="term" value="F:ATP binding"/>
    <property type="evidence" value="ECO:0007669"/>
    <property type="project" value="UniProtKB-KW"/>
</dbReference>
<dbReference type="KEGG" id="pbr:PB2503_12739"/>
<dbReference type="InterPro" id="IPR004821">
    <property type="entry name" value="Cyt_trans-like"/>
</dbReference>
<feature type="active site" description="Proton donor" evidence="8">
    <location>
        <position position="43"/>
    </location>
</feature>
<feature type="binding site" evidence="8">
    <location>
        <position position="67"/>
    </location>
    <ligand>
        <name>(R)-pantoate</name>
        <dbReference type="ChEBI" id="CHEBI:15980"/>
    </ligand>
</feature>
<dbReference type="InterPro" id="IPR014729">
    <property type="entry name" value="Rossmann-like_a/b/a_fold"/>
</dbReference>
<feature type="binding site" evidence="8">
    <location>
        <position position="67"/>
    </location>
    <ligand>
        <name>beta-alanine</name>
        <dbReference type="ChEBI" id="CHEBI:57966"/>
    </ligand>
</feature>
<evidence type="ECO:0000256" key="5">
    <source>
        <dbReference type="ARBA" id="ARBA00022741"/>
    </source>
</evidence>
<dbReference type="GO" id="GO:0005829">
    <property type="term" value="C:cytosol"/>
    <property type="evidence" value="ECO:0007669"/>
    <property type="project" value="TreeGrafter"/>
</dbReference>
<gene>
    <name evidence="8" type="primary">panC</name>
    <name evidence="9" type="ordered locus">PB2503_12739</name>
</gene>
<dbReference type="NCBIfam" id="TIGR00125">
    <property type="entry name" value="cyt_tran_rel"/>
    <property type="match status" value="1"/>
</dbReference>
<feature type="binding site" evidence="8">
    <location>
        <begin position="191"/>
        <end position="194"/>
    </location>
    <ligand>
        <name>ATP</name>
        <dbReference type="ChEBI" id="CHEBI:30616"/>
    </ligand>
</feature>
<reference evidence="9 10" key="2">
    <citation type="journal article" date="2011" name="J. Bacteriol.">
        <title>Complete genome sequence of strain HTCC2503T of Parvularcula bermudensis, the type species of the order "Parvularculales" in the class Alphaproteobacteria.</title>
        <authorList>
            <person name="Oh H.M."/>
            <person name="Kang I."/>
            <person name="Vergin K.L."/>
            <person name="Kang D."/>
            <person name="Rhee K.H."/>
            <person name="Giovannoni S.J."/>
            <person name="Cho J.C."/>
        </authorList>
    </citation>
    <scope>NUCLEOTIDE SEQUENCE [LARGE SCALE GENOMIC DNA]</scope>
    <source>
        <strain evidence="10">ATCC BAA-594 / HTCC2503 / KCTC 12087</strain>
    </source>
</reference>
<dbReference type="GO" id="GO:0015940">
    <property type="term" value="P:pantothenate biosynthetic process"/>
    <property type="evidence" value="ECO:0007669"/>
    <property type="project" value="UniProtKB-UniRule"/>
</dbReference>
<evidence type="ECO:0000256" key="7">
    <source>
        <dbReference type="ARBA" id="ARBA00048258"/>
    </source>
</evidence>
<dbReference type="HAMAP" id="MF_00158">
    <property type="entry name" value="PanC"/>
    <property type="match status" value="1"/>
</dbReference>
<dbReference type="PANTHER" id="PTHR21299:SF1">
    <property type="entry name" value="PANTOATE--BETA-ALANINE LIGASE"/>
    <property type="match status" value="1"/>
</dbReference>
<evidence type="ECO:0000313" key="9">
    <source>
        <dbReference type="EMBL" id="ADM10585.1"/>
    </source>
</evidence>
<feature type="binding site" evidence="8">
    <location>
        <begin position="36"/>
        <end position="43"/>
    </location>
    <ligand>
        <name>ATP</name>
        <dbReference type="ChEBI" id="CHEBI:30616"/>
    </ligand>
</feature>
<keyword evidence="10" id="KW-1185">Reference proteome</keyword>
<dbReference type="NCBIfam" id="TIGR00018">
    <property type="entry name" value="panC"/>
    <property type="match status" value="1"/>
</dbReference>
<dbReference type="STRING" id="314260.PB2503_12739"/>
<dbReference type="AlphaFoldDB" id="E0TFM5"/>
<keyword evidence="4 8" id="KW-0566">Pantothenate biosynthesis</keyword>
<dbReference type="EMBL" id="CP002156">
    <property type="protein sequence ID" value="ADM10585.1"/>
    <property type="molecule type" value="Genomic_DNA"/>
</dbReference>
<keyword evidence="3 8" id="KW-0436">Ligase</keyword>
<dbReference type="CDD" id="cd00560">
    <property type="entry name" value="PanC"/>
    <property type="match status" value="1"/>
</dbReference>
<dbReference type="Pfam" id="PF02569">
    <property type="entry name" value="Pantoate_ligase"/>
    <property type="match status" value="1"/>
</dbReference>
<evidence type="ECO:0000313" key="10">
    <source>
        <dbReference type="Proteomes" id="UP000001302"/>
    </source>
</evidence>
<comment type="subunit">
    <text evidence="8">Homodimer.</text>
</comment>
<comment type="similarity">
    <text evidence="2 8">Belongs to the pantothenate synthetase family.</text>
</comment>
<sequence length="293" mass="31609">MPSNQDLAVANDCVELEAILRPCRQGNRKVALVPTMGALHEGHLSLVRLAKEHADTVVVSIFVNPKQFGPNEDLGRYPRSLESDLEALRSVDADIAYVPAAEEIYPPGFATAVTVDHLTDCLDGASRGPGYFTGIATVVLKLLNRVRPTIAIFGEKDYQQLLVISRMVEDLDLGIDILGAPIARASDGLALSSRNRYLSPQERDLAALLPQVMQETIVALCQGADAETALSAAIERLTAAGLAPVDYLECRHVPDLAPLTGPIEQFPPGKVRLFAAVMLSGTRLIDNMPVILR</sequence>
<comment type="subcellular location">
    <subcellularLocation>
        <location evidence="8">Cytoplasm</location>
    </subcellularLocation>
</comment>
<feature type="binding site" evidence="8">
    <location>
        <begin position="154"/>
        <end position="157"/>
    </location>
    <ligand>
        <name>ATP</name>
        <dbReference type="ChEBI" id="CHEBI:30616"/>
    </ligand>
</feature>
<dbReference type="Proteomes" id="UP000001302">
    <property type="component" value="Chromosome"/>
</dbReference>
<feature type="binding site" evidence="8">
    <location>
        <position position="160"/>
    </location>
    <ligand>
        <name>(R)-pantoate</name>
        <dbReference type="ChEBI" id="CHEBI:15980"/>
    </ligand>
</feature>
<dbReference type="SUPFAM" id="SSF52374">
    <property type="entry name" value="Nucleotidylyl transferase"/>
    <property type="match status" value="1"/>
</dbReference>
<evidence type="ECO:0000256" key="6">
    <source>
        <dbReference type="ARBA" id="ARBA00022840"/>
    </source>
</evidence>
<evidence type="ECO:0000256" key="2">
    <source>
        <dbReference type="ARBA" id="ARBA00009256"/>
    </source>
</evidence>
<dbReference type="InterPro" id="IPR003721">
    <property type="entry name" value="Pantoate_ligase"/>
</dbReference>
<dbReference type="GO" id="GO:0004592">
    <property type="term" value="F:pantoate-beta-alanine ligase activity"/>
    <property type="evidence" value="ECO:0007669"/>
    <property type="project" value="UniProtKB-UniRule"/>
</dbReference>
<comment type="pathway">
    <text evidence="1 8">Cofactor biosynthesis; (R)-pantothenate biosynthesis; (R)-pantothenate from (R)-pantoate and beta-alanine: step 1/1.</text>
</comment>
<proteinExistence type="inferred from homology"/>
<dbReference type="Gene3D" id="3.40.50.620">
    <property type="entry name" value="HUPs"/>
    <property type="match status" value="1"/>
</dbReference>
<dbReference type="RefSeq" id="WP_013301559.1">
    <property type="nucleotide sequence ID" value="NC_014414.1"/>
</dbReference>
<accession>E0TFM5</accession>
<evidence type="ECO:0000256" key="1">
    <source>
        <dbReference type="ARBA" id="ARBA00004990"/>
    </source>
</evidence>
<evidence type="ECO:0000256" key="8">
    <source>
        <dbReference type="HAMAP-Rule" id="MF_00158"/>
    </source>
</evidence>
<keyword evidence="5 8" id="KW-0547">Nucleotide-binding</keyword>
<dbReference type="EC" id="6.3.2.1" evidence="8"/>
<protein>
    <recommendedName>
        <fullName evidence="8">Pantothenate synthetase</fullName>
        <shortName evidence="8">PS</shortName>
        <ecNumber evidence="8">6.3.2.1</ecNumber>
    </recommendedName>
    <alternativeName>
        <fullName evidence="8">Pantoate--beta-alanine ligase</fullName>
    </alternativeName>
    <alternativeName>
        <fullName evidence="8">Pantoate-activating enzyme</fullName>
    </alternativeName>
</protein>
<keyword evidence="8" id="KW-0963">Cytoplasm</keyword>
<dbReference type="PANTHER" id="PTHR21299">
    <property type="entry name" value="CYTIDYLATE KINASE/PANTOATE-BETA-ALANINE LIGASE"/>
    <property type="match status" value="1"/>
</dbReference>
<dbReference type="UniPathway" id="UPA00028">
    <property type="reaction ID" value="UER00005"/>
</dbReference>
<dbReference type="HOGENOM" id="CLU_047148_0_2_5"/>
<evidence type="ECO:0000256" key="3">
    <source>
        <dbReference type="ARBA" id="ARBA00022598"/>
    </source>
</evidence>
<dbReference type="eggNOG" id="COG0414">
    <property type="taxonomic scope" value="Bacteria"/>
</dbReference>
<comment type="miscellaneous">
    <text evidence="8">The reaction proceeds by a bi uni uni bi ping pong mechanism.</text>
</comment>
<feature type="binding site" evidence="8">
    <location>
        <position position="183"/>
    </location>
    <ligand>
        <name>ATP</name>
        <dbReference type="ChEBI" id="CHEBI:30616"/>
    </ligand>
</feature>
<name>E0TFM5_PARBH</name>
<keyword evidence="6 8" id="KW-0067">ATP-binding</keyword>
<reference evidence="10" key="1">
    <citation type="submission" date="2010-08" db="EMBL/GenBank/DDBJ databases">
        <title>Genome sequence of Parvularcula bermudensis HTCC2503.</title>
        <authorList>
            <person name="Kang D.-M."/>
            <person name="Oh H.-M."/>
            <person name="Cho J.-C."/>
        </authorList>
    </citation>
    <scope>NUCLEOTIDE SEQUENCE [LARGE SCALE GENOMIC DNA]</scope>
    <source>
        <strain evidence="10">ATCC BAA-594 / HTCC2503 / KCTC 12087</strain>
    </source>
</reference>
<dbReference type="Gene3D" id="3.30.1300.10">
    <property type="entry name" value="Pantoate-beta-alanine ligase, C-terminal domain"/>
    <property type="match status" value="1"/>
</dbReference>